<evidence type="ECO:0000256" key="7">
    <source>
        <dbReference type="ARBA" id="ARBA00022729"/>
    </source>
</evidence>
<dbReference type="Gene3D" id="2.160.20.10">
    <property type="entry name" value="Single-stranded right-handed beta-helix, Pectin lyase-like"/>
    <property type="match status" value="1"/>
</dbReference>
<evidence type="ECO:0000313" key="11">
    <source>
        <dbReference type="EMBL" id="QIT49238.1"/>
    </source>
</evidence>
<dbReference type="SUPFAM" id="SSF51126">
    <property type="entry name" value="Pectin lyase-like"/>
    <property type="match status" value="1"/>
</dbReference>
<organism evidence="11 12">
    <name type="scientific">Streptomyces antibioticus</name>
    <dbReference type="NCBI Taxonomy" id="1890"/>
    <lineage>
        <taxon>Bacteria</taxon>
        <taxon>Bacillati</taxon>
        <taxon>Actinomycetota</taxon>
        <taxon>Actinomycetes</taxon>
        <taxon>Kitasatosporales</taxon>
        <taxon>Streptomycetaceae</taxon>
        <taxon>Streptomyces</taxon>
    </lineage>
</organism>
<dbReference type="PANTHER" id="PTHR33407:SF9">
    <property type="entry name" value="PECTATE LYASE F-RELATED"/>
    <property type="match status" value="1"/>
</dbReference>
<protein>
    <recommendedName>
        <fullName evidence="5 10">Pectate lyase</fullName>
        <ecNumber evidence="5 10">4.2.2.2</ecNumber>
    </recommendedName>
</protein>
<keyword evidence="9 10" id="KW-0456">Lyase</keyword>
<reference evidence="11 12" key="1">
    <citation type="submission" date="2020-03" db="EMBL/GenBank/DDBJ databases">
        <title>Is there a link between lipid content and antibiotic production in Streptomyces?</title>
        <authorList>
            <person name="David M."/>
            <person name="Lejeune C."/>
            <person name="Abreu S."/>
            <person name="Thibessard A."/>
            <person name="Leblond P."/>
            <person name="Chaminade P."/>
            <person name="Virolle M.-J."/>
        </authorList>
    </citation>
    <scope>NUCLEOTIDE SEQUENCE [LARGE SCALE GENOMIC DNA]</scope>
    <source>
        <strain evidence="11 12">DSM 41481</strain>
    </source>
</reference>
<dbReference type="AlphaFoldDB" id="A0AAE7CR25"/>
<accession>A0AAE7CR25</accession>
<evidence type="ECO:0000256" key="9">
    <source>
        <dbReference type="ARBA" id="ARBA00023239"/>
    </source>
</evidence>
<evidence type="ECO:0000256" key="5">
    <source>
        <dbReference type="ARBA" id="ARBA00012272"/>
    </source>
</evidence>
<evidence type="ECO:0000256" key="1">
    <source>
        <dbReference type="ARBA" id="ARBA00000695"/>
    </source>
</evidence>
<keyword evidence="6 10" id="KW-0964">Secreted</keyword>
<proteinExistence type="inferred from homology"/>
<evidence type="ECO:0000313" key="12">
    <source>
        <dbReference type="Proteomes" id="UP000502504"/>
    </source>
</evidence>
<dbReference type="GO" id="GO:0030570">
    <property type="term" value="F:pectate lyase activity"/>
    <property type="evidence" value="ECO:0007669"/>
    <property type="project" value="UniProtKB-UniRule"/>
</dbReference>
<evidence type="ECO:0000256" key="2">
    <source>
        <dbReference type="ARBA" id="ARBA00001913"/>
    </source>
</evidence>
<dbReference type="PANTHER" id="PTHR33407">
    <property type="entry name" value="PECTATE LYASE F-RELATED"/>
    <property type="match status" value="1"/>
</dbReference>
<dbReference type="InterPro" id="IPR011050">
    <property type="entry name" value="Pectin_lyase_fold/virulence"/>
</dbReference>
<dbReference type="EMBL" id="CP050692">
    <property type="protein sequence ID" value="QIT49238.1"/>
    <property type="molecule type" value="Genomic_DNA"/>
</dbReference>
<dbReference type="GO" id="GO:0045490">
    <property type="term" value="P:pectin catabolic process"/>
    <property type="evidence" value="ECO:0007669"/>
    <property type="project" value="TreeGrafter"/>
</dbReference>
<evidence type="ECO:0000256" key="6">
    <source>
        <dbReference type="ARBA" id="ARBA00022525"/>
    </source>
</evidence>
<comment type="similarity">
    <text evidence="4 10">Belongs to the polysaccharide lyase 3 family.</text>
</comment>
<keyword evidence="7" id="KW-0732">Signal</keyword>
<dbReference type="Proteomes" id="UP000502504">
    <property type="component" value="Chromosome"/>
</dbReference>
<dbReference type="InterPro" id="IPR004898">
    <property type="entry name" value="Pectate_lyase_PlyH/PlyE-like"/>
</dbReference>
<comment type="function">
    <text evidence="10">Catalyzes the depolymerization of both polygalacturonate and pectins of methyl esterification degree from 22 to 89%, with an endo mode of action. In contrast to the majority of pectate lyases, displays high activity on highly methylated pectins.</text>
</comment>
<comment type="subcellular location">
    <subcellularLocation>
        <location evidence="3 10">Secreted</location>
    </subcellularLocation>
</comment>
<comment type="cofactor">
    <cofactor evidence="2 10">
        <name>Ca(2+)</name>
        <dbReference type="ChEBI" id="CHEBI:29108"/>
    </cofactor>
</comment>
<dbReference type="EC" id="4.2.2.2" evidence="5 10"/>
<evidence type="ECO:0000256" key="10">
    <source>
        <dbReference type="RuleBase" id="RU367009"/>
    </source>
</evidence>
<dbReference type="Pfam" id="PF03211">
    <property type="entry name" value="Pectate_lyase"/>
    <property type="match status" value="1"/>
</dbReference>
<dbReference type="GO" id="GO:0005576">
    <property type="term" value="C:extracellular region"/>
    <property type="evidence" value="ECO:0007669"/>
    <property type="project" value="UniProtKB-SubCell"/>
</dbReference>
<evidence type="ECO:0000256" key="4">
    <source>
        <dbReference type="ARBA" id="ARBA00006463"/>
    </source>
</evidence>
<evidence type="ECO:0000256" key="8">
    <source>
        <dbReference type="ARBA" id="ARBA00022837"/>
    </source>
</evidence>
<comment type="catalytic activity">
    <reaction evidence="1 10">
        <text>Eliminative cleavage of (1-&gt;4)-alpha-D-galacturonan to give oligosaccharides with 4-deoxy-alpha-D-galact-4-enuronosyl groups at their non-reducing ends.</text>
        <dbReference type="EC" id="4.2.2.2"/>
    </reaction>
</comment>
<sequence>MATDARSTAGTVAVAETRLTGTQQVSGVFDGGQARFTGAGALDGPDRAPLFELADGAVLKNVIIGAPAADGVHCLGSCTLENVFWEDAGDDAATFLGASEAATYVVRGGGAPEAADRVFRVRGAGTLTVRDFEVSGSR</sequence>
<name>A0AAE7CR25_STRAT</name>
<gene>
    <name evidence="11" type="ORF">HCX60_35175</name>
</gene>
<keyword evidence="8 10" id="KW-0106">Calcium</keyword>
<dbReference type="InterPro" id="IPR012334">
    <property type="entry name" value="Pectin_lyas_fold"/>
</dbReference>
<evidence type="ECO:0000256" key="3">
    <source>
        <dbReference type="ARBA" id="ARBA00004613"/>
    </source>
</evidence>